<keyword evidence="5 7" id="KW-0472">Membrane</keyword>
<gene>
    <name evidence="9" type="ORF">LOTGIDRAFT_138023</name>
</gene>
<dbReference type="GO" id="GO:0022857">
    <property type="term" value="F:transmembrane transporter activity"/>
    <property type="evidence" value="ECO:0007669"/>
    <property type="project" value="InterPro"/>
</dbReference>
<feature type="transmembrane region" description="Helical" evidence="7">
    <location>
        <begin position="237"/>
        <end position="257"/>
    </location>
</feature>
<proteinExistence type="predicted"/>
<dbReference type="SUPFAM" id="SSF103473">
    <property type="entry name" value="MFS general substrate transporter"/>
    <property type="match status" value="1"/>
</dbReference>
<dbReference type="CDD" id="cd17326">
    <property type="entry name" value="MFS_MFSD8"/>
    <property type="match status" value="1"/>
</dbReference>
<dbReference type="Proteomes" id="UP000030746">
    <property type="component" value="Unassembled WGS sequence"/>
</dbReference>
<accession>V4AYM0</accession>
<dbReference type="OrthoDB" id="370281at2759"/>
<dbReference type="GeneID" id="20233985"/>
<evidence type="ECO:0000256" key="1">
    <source>
        <dbReference type="ARBA" id="ARBA00004127"/>
    </source>
</evidence>
<evidence type="ECO:0000259" key="8">
    <source>
        <dbReference type="PROSITE" id="PS50850"/>
    </source>
</evidence>
<dbReference type="InterPro" id="IPR020846">
    <property type="entry name" value="MFS_dom"/>
</dbReference>
<organism evidence="9 10">
    <name type="scientific">Lottia gigantea</name>
    <name type="common">Giant owl limpet</name>
    <dbReference type="NCBI Taxonomy" id="225164"/>
    <lineage>
        <taxon>Eukaryota</taxon>
        <taxon>Metazoa</taxon>
        <taxon>Spiralia</taxon>
        <taxon>Lophotrochozoa</taxon>
        <taxon>Mollusca</taxon>
        <taxon>Gastropoda</taxon>
        <taxon>Patellogastropoda</taxon>
        <taxon>Lottioidea</taxon>
        <taxon>Lottiidae</taxon>
        <taxon>Lottia</taxon>
    </lineage>
</organism>
<dbReference type="STRING" id="225164.V4AYM0"/>
<evidence type="ECO:0000313" key="10">
    <source>
        <dbReference type="Proteomes" id="UP000030746"/>
    </source>
</evidence>
<feature type="transmembrane region" description="Helical" evidence="7">
    <location>
        <begin position="391"/>
        <end position="411"/>
    </location>
</feature>
<evidence type="ECO:0000256" key="2">
    <source>
        <dbReference type="ARBA" id="ARBA00022448"/>
    </source>
</evidence>
<dbReference type="PANTHER" id="PTHR23510">
    <property type="entry name" value="INNER MEMBRANE TRANSPORT PROTEIN YAJR"/>
    <property type="match status" value="1"/>
</dbReference>
<sequence>IFEPPDKKKARWRSIRLMYLTMFLSSVTFTISMASLWPYLQLVDRSATADFLGWVVAAYSIGQLVASPLFGFWANYGKSTRWPLVISILINILANVMYGYIESFDDHRDYYLLLSRAMVGFGAGNVAVVRSYVAGATNQEERTPVMANISIFQSSGFILGPGFQAALVPLGYPGPVHIAGFHFDLYTAPAFFSAIAGIINILLLLTIFKETRLDDVSSFSVQENETVELEPDYRPDYFAVISSITIFFVVLFIFTVFETIGSPLLMDMYGWSKSQATLYQGIILVGAGCEAIVVSLFVKALAKRFNERKLMLFGFITCLAGYFIFLPWGNVLPVRSVASDSSMLTDSSSPSTPLSTTSGPMYTNTTDNVTTTTVEPQGCPEYYSWCSYTPVIFLSQFLAGVACIGIGYPVAQIMSYTIYSKILGPKPQAVWMGWLTAAGSAARAIGPVFVTQIYNSYGPRVTFSACCGILLATILFICIISKRLVPFSVQTKLISPVRN</sequence>
<feature type="region of interest" description="Disordered" evidence="6">
    <location>
        <begin position="342"/>
        <end position="362"/>
    </location>
</feature>
<dbReference type="AlphaFoldDB" id="V4AYM0"/>
<dbReference type="PANTHER" id="PTHR23510:SF3">
    <property type="entry name" value="MAJOR FACILITATOR SUPERFAMILY DOMAIN-CONTAINING PROTEIN 8"/>
    <property type="match status" value="1"/>
</dbReference>
<dbReference type="CTD" id="20233985"/>
<dbReference type="OMA" id="WINVIMG"/>
<feature type="transmembrane region" description="Helical" evidence="7">
    <location>
        <begin position="461"/>
        <end position="480"/>
    </location>
</feature>
<feature type="transmembrane region" description="Helical" evidence="7">
    <location>
        <begin position="186"/>
        <end position="208"/>
    </location>
</feature>
<dbReference type="KEGG" id="lgi:LOTGIDRAFT_138023"/>
<name>V4AYM0_LOTGI</name>
<evidence type="ECO:0000313" key="9">
    <source>
        <dbReference type="EMBL" id="ESP02723.1"/>
    </source>
</evidence>
<feature type="transmembrane region" description="Helical" evidence="7">
    <location>
        <begin position="145"/>
        <end position="166"/>
    </location>
</feature>
<keyword evidence="4 7" id="KW-1133">Transmembrane helix</keyword>
<dbReference type="InterPro" id="IPR036259">
    <property type="entry name" value="MFS_trans_sf"/>
</dbReference>
<feature type="transmembrane region" description="Helical" evidence="7">
    <location>
        <begin position="51"/>
        <end position="70"/>
    </location>
</feature>
<evidence type="ECO:0000256" key="7">
    <source>
        <dbReference type="SAM" id="Phobius"/>
    </source>
</evidence>
<feature type="domain" description="Major facilitator superfamily (MFS) profile" evidence="8">
    <location>
        <begin position="14"/>
        <end position="485"/>
    </location>
</feature>
<feature type="transmembrane region" description="Helical" evidence="7">
    <location>
        <begin position="431"/>
        <end position="455"/>
    </location>
</feature>
<evidence type="ECO:0000256" key="3">
    <source>
        <dbReference type="ARBA" id="ARBA00022692"/>
    </source>
</evidence>
<dbReference type="PROSITE" id="PS50850">
    <property type="entry name" value="MFS"/>
    <property type="match status" value="1"/>
</dbReference>
<dbReference type="HOGENOM" id="CLU_027024_2_0_1"/>
<evidence type="ECO:0000256" key="6">
    <source>
        <dbReference type="SAM" id="MobiDB-lite"/>
    </source>
</evidence>
<dbReference type="Gene3D" id="1.20.1250.20">
    <property type="entry name" value="MFS general substrate transporter like domains"/>
    <property type="match status" value="2"/>
</dbReference>
<feature type="transmembrane region" description="Helical" evidence="7">
    <location>
        <begin position="82"/>
        <end position="101"/>
    </location>
</feature>
<evidence type="ECO:0000256" key="5">
    <source>
        <dbReference type="ARBA" id="ARBA00023136"/>
    </source>
</evidence>
<dbReference type="EMBL" id="KB200130">
    <property type="protein sequence ID" value="ESP02723.1"/>
    <property type="molecule type" value="Genomic_DNA"/>
</dbReference>
<comment type="subcellular location">
    <subcellularLocation>
        <location evidence="1">Endomembrane system</location>
        <topology evidence="1">Multi-pass membrane protein</topology>
    </subcellularLocation>
</comment>
<feature type="transmembrane region" description="Helical" evidence="7">
    <location>
        <begin position="113"/>
        <end position="133"/>
    </location>
</feature>
<dbReference type="GO" id="GO:0012505">
    <property type="term" value="C:endomembrane system"/>
    <property type="evidence" value="ECO:0007669"/>
    <property type="project" value="UniProtKB-SubCell"/>
</dbReference>
<keyword evidence="2" id="KW-0813">Transport</keyword>
<dbReference type="RefSeq" id="XP_009046607.1">
    <property type="nucleotide sequence ID" value="XM_009048359.1"/>
</dbReference>
<keyword evidence="3 7" id="KW-0812">Transmembrane</keyword>
<dbReference type="InterPro" id="IPR011701">
    <property type="entry name" value="MFS"/>
</dbReference>
<dbReference type="InterPro" id="IPR051068">
    <property type="entry name" value="MFS_Domain-Containing_Protein"/>
</dbReference>
<feature type="non-terminal residue" evidence="9">
    <location>
        <position position="1"/>
    </location>
</feature>
<dbReference type="GO" id="GO:0005765">
    <property type="term" value="C:lysosomal membrane"/>
    <property type="evidence" value="ECO:0007669"/>
    <property type="project" value="TreeGrafter"/>
</dbReference>
<dbReference type="Pfam" id="PF07690">
    <property type="entry name" value="MFS_1"/>
    <property type="match status" value="1"/>
</dbReference>
<feature type="transmembrane region" description="Helical" evidence="7">
    <location>
        <begin position="310"/>
        <end position="329"/>
    </location>
</feature>
<protein>
    <recommendedName>
        <fullName evidence="8">Major facilitator superfamily (MFS) profile domain-containing protein</fullName>
    </recommendedName>
</protein>
<keyword evidence="10" id="KW-1185">Reference proteome</keyword>
<feature type="transmembrane region" description="Helical" evidence="7">
    <location>
        <begin position="277"/>
        <end position="298"/>
    </location>
</feature>
<evidence type="ECO:0000256" key="4">
    <source>
        <dbReference type="ARBA" id="ARBA00022989"/>
    </source>
</evidence>
<feature type="transmembrane region" description="Helical" evidence="7">
    <location>
        <begin position="17"/>
        <end position="39"/>
    </location>
</feature>
<reference evidence="9 10" key="1">
    <citation type="journal article" date="2013" name="Nature">
        <title>Insights into bilaterian evolution from three spiralian genomes.</title>
        <authorList>
            <person name="Simakov O."/>
            <person name="Marletaz F."/>
            <person name="Cho S.J."/>
            <person name="Edsinger-Gonzales E."/>
            <person name="Havlak P."/>
            <person name="Hellsten U."/>
            <person name="Kuo D.H."/>
            <person name="Larsson T."/>
            <person name="Lv J."/>
            <person name="Arendt D."/>
            <person name="Savage R."/>
            <person name="Osoegawa K."/>
            <person name="de Jong P."/>
            <person name="Grimwood J."/>
            <person name="Chapman J.A."/>
            <person name="Shapiro H."/>
            <person name="Aerts A."/>
            <person name="Otillar R.P."/>
            <person name="Terry A.Y."/>
            <person name="Boore J.L."/>
            <person name="Grigoriev I.V."/>
            <person name="Lindberg D.R."/>
            <person name="Seaver E.C."/>
            <person name="Weisblat D.A."/>
            <person name="Putnam N.H."/>
            <person name="Rokhsar D.S."/>
        </authorList>
    </citation>
    <scope>NUCLEOTIDE SEQUENCE [LARGE SCALE GENOMIC DNA]</scope>
</reference>